<evidence type="ECO:0000313" key="3">
    <source>
        <dbReference type="Proteomes" id="UP000184287"/>
    </source>
</evidence>
<evidence type="ECO:0000259" key="1">
    <source>
        <dbReference type="Pfam" id="PF21837"/>
    </source>
</evidence>
<organism evidence="2 3">
    <name type="scientific">Pedobacter caeni</name>
    <dbReference type="NCBI Taxonomy" id="288992"/>
    <lineage>
        <taxon>Bacteria</taxon>
        <taxon>Pseudomonadati</taxon>
        <taxon>Bacteroidota</taxon>
        <taxon>Sphingobacteriia</taxon>
        <taxon>Sphingobacteriales</taxon>
        <taxon>Sphingobacteriaceae</taxon>
        <taxon>Pedobacter</taxon>
    </lineage>
</organism>
<keyword evidence="3" id="KW-1185">Reference proteome</keyword>
<name>A0A1M5JQ09_9SPHI</name>
<dbReference type="OrthoDB" id="709560at2"/>
<sequence>MENFLNEVLIDYVNFIEGYKDEIRSQNKTEIDLIQMKNGKIGPYDFFYHGAGCRLEREGVICEFDFLPENDFPLKFSSWEILEFINTSNRQSDLNYSLEDIHTGLLDLVKKEKLVLLELFGRKFPIFQIKDVKYEKH</sequence>
<gene>
    <name evidence="2" type="ORF">SAMN04488522_105464</name>
</gene>
<dbReference type="STRING" id="288992.SAMN04488522_105464"/>
<evidence type="ECO:0000313" key="2">
    <source>
        <dbReference type="EMBL" id="SHG42621.1"/>
    </source>
</evidence>
<dbReference type="InterPro" id="IPR054191">
    <property type="entry name" value="DUF6896"/>
</dbReference>
<dbReference type="Proteomes" id="UP000184287">
    <property type="component" value="Unassembled WGS sequence"/>
</dbReference>
<dbReference type="Pfam" id="PF21837">
    <property type="entry name" value="DUF6896"/>
    <property type="match status" value="1"/>
</dbReference>
<dbReference type="AlphaFoldDB" id="A0A1M5JQ09"/>
<accession>A0A1M5JQ09</accession>
<proteinExistence type="predicted"/>
<dbReference type="EMBL" id="FQUQ01000005">
    <property type="protein sequence ID" value="SHG42621.1"/>
    <property type="molecule type" value="Genomic_DNA"/>
</dbReference>
<feature type="domain" description="DUF6896" evidence="1">
    <location>
        <begin position="15"/>
        <end position="117"/>
    </location>
</feature>
<reference evidence="3" key="1">
    <citation type="submission" date="2016-11" db="EMBL/GenBank/DDBJ databases">
        <authorList>
            <person name="Varghese N."/>
            <person name="Submissions S."/>
        </authorList>
    </citation>
    <scope>NUCLEOTIDE SEQUENCE [LARGE SCALE GENOMIC DNA]</scope>
    <source>
        <strain evidence="3">DSM 16990</strain>
    </source>
</reference>
<dbReference type="RefSeq" id="WP_073235222.1">
    <property type="nucleotide sequence ID" value="NZ_FQUQ01000005.1"/>
</dbReference>
<protein>
    <recommendedName>
        <fullName evidence="1">DUF6896 domain-containing protein</fullName>
    </recommendedName>
</protein>